<dbReference type="Proteomes" id="UP000035929">
    <property type="component" value="Unassembled WGS sequence"/>
</dbReference>
<evidence type="ECO:0000313" key="2">
    <source>
        <dbReference type="EMBL" id="KMO34279.1"/>
    </source>
</evidence>
<accession>A0A0J6SKU4</accession>
<comment type="caution">
    <text evidence="2">The sequence shown here is derived from an EMBL/GenBank/DDBJ whole genome shotgun (WGS) entry which is preliminary data.</text>
</comment>
<name>A0A0J6SKU4_9HYPH</name>
<sequence>MRRRAVPMKVQRDAALDLCAELMRKLGMIPVEVETVEWQLDHNPALALRPIDPVTGEHQPHQHSRKHLVWMTKAAHREKTTGRRGTSDLSLRDGDQGKIAKVDRLQEQQAEFRERLLAKGEPRDQPERSEKRSTKWPKRPFSKKENRRV</sequence>
<dbReference type="EMBL" id="LABX01000106">
    <property type="protein sequence ID" value="KMO34279.1"/>
    <property type="molecule type" value="Genomic_DNA"/>
</dbReference>
<evidence type="ECO:0000256" key="1">
    <source>
        <dbReference type="SAM" id="MobiDB-lite"/>
    </source>
</evidence>
<dbReference type="PATRIC" id="fig|270351.6.peg.292"/>
<reference evidence="2 3" key="1">
    <citation type="submission" date="2015-03" db="EMBL/GenBank/DDBJ databases">
        <title>Genome sequencing of Methylobacterium aquaticum DSM16371 type strain.</title>
        <authorList>
            <person name="Chaudhry V."/>
            <person name="Patil P.B."/>
        </authorList>
    </citation>
    <scope>NUCLEOTIDE SEQUENCE [LARGE SCALE GENOMIC DNA]</scope>
    <source>
        <strain evidence="2 3">DSM 16371</strain>
    </source>
</reference>
<dbReference type="AlphaFoldDB" id="A0A0J6SKU4"/>
<feature type="compositionally biased region" description="Basic and acidic residues" evidence="1">
    <location>
        <begin position="90"/>
        <end position="133"/>
    </location>
</feature>
<proteinExistence type="predicted"/>
<dbReference type="RefSeq" id="WP_048464472.1">
    <property type="nucleotide sequence ID" value="NZ_LABX01000106.1"/>
</dbReference>
<organism evidence="2 3">
    <name type="scientific">Methylobacterium aquaticum</name>
    <dbReference type="NCBI Taxonomy" id="270351"/>
    <lineage>
        <taxon>Bacteria</taxon>
        <taxon>Pseudomonadati</taxon>
        <taxon>Pseudomonadota</taxon>
        <taxon>Alphaproteobacteria</taxon>
        <taxon>Hyphomicrobiales</taxon>
        <taxon>Methylobacteriaceae</taxon>
        <taxon>Methylobacterium</taxon>
    </lineage>
</organism>
<protein>
    <submittedName>
        <fullName evidence="2">Uncharacterized protein</fullName>
    </submittedName>
</protein>
<feature type="region of interest" description="Disordered" evidence="1">
    <location>
        <begin position="73"/>
        <end position="149"/>
    </location>
</feature>
<evidence type="ECO:0000313" key="3">
    <source>
        <dbReference type="Proteomes" id="UP000035929"/>
    </source>
</evidence>
<gene>
    <name evidence="2" type="ORF">VP06_14480</name>
</gene>